<keyword evidence="1" id="KW-0863">Zinc-finger</keyword>
<protein>
    <recommendedName>
        <fullName evidence="3">SWIM-type domain-containing protein</fullName>
    </recommendedName>
</protein>
<organism evidence="4 5">
    <name type="scientific">Haloprofundus marisrubri</name>
    <dbReference type="NCBI Taxonomy" id="1514971"/>
    <lineage>
        <taxon>Archaea</taxon>
        <taxon>Methanobacteriati</taxon>
        <taxon>Methanobacteriota</taxon>
        <taxon>Stenosarchaea group</taxon>
        <taxon>Halobacteria</taxon>
        <taxon>Halobacteriales</taxon>
        <taxon>Haloferacaceae</taxon>
        <taxon>Haloprofundus</taxon>
    </lineage>
</organism>
<dbReference type="Pfam" id="PF04434">
    <property type="entry name" value="SWIM"/>
    <property type="match status" value="1"/>
</dbReference>
<keyword evidence="1" id="KW-0479">Metal-binding</keyword>
<dbReference type="EMBL" id="LOPU01000034">
    <property type="protein sequence ID" value="KTG08166.1"/>
    <property type="molecule type" value="Genomic_DNA"/>
</dbReference>
<gene>
    <name evidence="4" type="ORF">AUR64_00910</name>
</gene>
<feature type="domain" description="SWIM-type" evidence="3">
    <location>
        <begin position="54"/>
        <end position="86"/>
    </location>
</feature>
<sequence>MTHSRNASASSATRKTTLSADGYEGRSLRARADPMAVRPLRDRRYVVETNTGTYVVDLEARSCTCPDYAIRGARCKHLRRVAIEVNERRQPAPTERRSVCAVCGRAVFVPFGATGPQLCADHEFESGEFVRDRESGSALVVTSVVHRRADEVVVEDGSGRTVADYETNADYGDHEPVVEAVYLGSIRAVDGRLEFDGARRYSFPASRLRHVDRERGDRPRPGGFQSQVPLAEA</sequence>
<dbReference type="OrthoDB" id="166762at2157"/>
<feature type="compositionally biased region" description="Polar residues" evidence="2">
    <location>
        <begin position="224"/>
        <end position="233"/>
    </location>
</feature>
<proteinExistence type="predicted"/>
<evidence type="ECO:0000313" key="4">
    <source>
        <dbReference type="EMBL" id="KTG08166.1"/>
    </source>
</evidence>
<evidence type="ECO:0000256" key="2">
    <source>
        <dbReference type="SAM" id="MobiDB-lite"/>
    </source>
</evidence>
<accession>A0A0W1R4K7</accession>
<keyword evidence="1" id="KW-0862">Zinc</keyword>
<feature type="region of interest" description="Disordered" evidence="2">
    <location>
        <begin position="210"/>
        <end position="233"/>
    </location>
</feature>
<keyword evidence="5" id="KW-1185">Reference proteome</keyword>
<feature type="region of interest" description="Disordered" evidence="2">
    <location>
        <begin position="1"/>
        <end position="25"/>
    </location>
</feature>
<dbReference type="InterPro" id="IPR007527">
    <property type="entry name" value="Znf_SWIM"/>
</dbReference>
<feature type="compositionally biased region" description="Polar residues" evidence="2">
    <location>
        <begin position="1"/>
        <end position="19"/>
    </location>
</feature>
<reference evidence="4 5" key="1">
    <citation type="submission" date="2015-12" db="EMBL/GenBank/DDBJ databases">
        <title>Haloprofundus marisrubri gen. nov., sp. nov., an extremely halophilic archaeon isolated from the Discovery deep brine-seawater interface in the Red Sea.</title>
        <authorList>
            <person name="Zhang G."/>
            <person name="Stingl U."/>
            <person name="Rashid M."/>
        </authorList>
    </citation>
    <scope>NUCLEOTIDE SEQUENCE [LARGE SCALE GENOMIC DNA]</scope>
    <source>
        <strain evidence="4 5">SB9</strain>
    </source>
</reference>
<dbReference type="AlphaFoldDB" id="A0A0W1R4K7"/>
<feature type="compositionally biased region" description="Basic and acidic residues" evidence="2">
    <location>
        <begin position="210"/>
        <end position="220"/>
    </location>
</feature>
<dbReference type="RefSeq" id="WP_058583247.1">
    <property type="nucleotide sequence ID" value="NZ_LOPU01000034.1"/>
</dbReference>
<comment type="caution">
    <text evidence="4">The sequence shown here is derived from an EMBL/GenBank/DDBJ whole genome shotgun (WGS) entry which is preliminary data.</text>
</comment>
<dbReference type="PROSITE" id="PS50966">
    <property type="entry name" value="ZF_SWIM"/>
    <property type="match status" value="1"/>
</dbReference>
<evidence type="ECO:0000259" key="3">
    <source>
        <dbReference type="PROSITE" id="PS50966"/>
    </source>
</evidence>
<dbReference type="GO" id="GO:0008270">
    <property type="term" value="F:zinc ion binding"/>
    <property type="evidence" value="ECO:0007669"/>
    <property type="project" value="UniProtKB-KW"/>
</dbReference>
<dbReference type="Proteomes" id="UP000054387">
    <property type="component" value="Unassembled WGS sequence"/>
</dbReference>
<evidence type="ECO:0000256" key="1">
    <source>
        <dbReference type="PROSITE-ProRule" id="PRU00325"/>
    </source>
</evidence>
<evidence type="ECO:0000313" key="5">
    <source>
        <dbReference type="Proteomes" id="UP000054387"/>
    </source>
</evidence>
<name>A0A0W1R4K7_9EURY</name>